<evidence type="ECO:0000259" key="2">
    <source>
        <dbReference type="Pfam" id="PF01243"/>
    </source>
</evidence>
<dbReference type="GO" id="GO:0005829">
    <property type="term" value="C:cytosol"/>
    <property type="evidence" value="ECO:0007669"/>
    <property type="project" value="TreeGrafter"/>
</dbReference>
<keyword evidence="4" id="KW-1185">Reference proteome</keyword>
<dbReference type="Pfam" id="PF01243">
    <property type="entry name" value="PNPOx_N"/>
    <property type="match status" value="1"/>
</dbReference>
<evidence type="ECO:0000313" key="4">
    <source>
        <dbReference type="Proteomes" id="UP000008366"/>
    </source>
</evidence>
<evidence type="ECO:0000256" key="1">
    <source>
        <dbReference type="ARBA" id="ARBA00023002"/>
    </source>
</evidence>
<protein>
    <submittedName>
        <fullName evidence="3">Putative oxidoreductase</fullName>
    </submittedName>
</protein>
<name>K6XEX9_9MICO</name>
<proteinExistence type="predicted"/>
<dbReference type="InterPro" id="IPR011576">
    <property type="entry name" value="Pyridox_Oxase_N"/>
</dbReference>
<dbReference type="PANTHER" id="PTHR35176">
    <property type="entry name" value="HEME OXYGENASE HI_0854-RELATED"/>
    <property type="match status" value="1"/>
</dbReference>
<dbReference type="GO" id="GO:0070967">
    <property type="term" value="F:coenzyme F420 binding"/>
    <property type="evidence" value="ECO:0007669"/>
    <property type="project" value="TreeGrafter"/>
</dbReference>
<keyword evidence="1" id="KW-0560">Oxidoreductase</keyword>
<dbReference type="Gene3D" id="2.30.110.10">
    <property type="entry name" value="Electron Transport, Fmn-binding Protein, Chain A"/>
    <property type="match status" value="1"/>
</dbReference>
<dbReference type="Proteomes" id="UP000008366">
    <property type="component" value="Unassembled WGS sequence"/>
</dbReference>
<dbReference type="EMBL" id="BAHD01000065">
    <property type="protein sequence ID" value="GAB97359.1"/>
    <property type="molecule type" value="Genomic_DNA"/>
</dbReference>
<feature type="domain" description="Pyridoxamine 5'-phosphate oxidase N-terminal" evidence="2">
    <location>
        <begin position="20"/>
        <end position="142"/>
    </location>
</feature>
<dbReference type="PANTHER" id="PTHR35176:SF1">
    <property type="entry name" value="F420H(2)-DEPENDENT BILIVERDIN REDUCTASE"/>
    <property type="match status" value="1"/>
</dbReference>
<organism evidence="3 4">
    <name type="scientific">Kineosphaera limosa NBRC 100340</name>
    <dbReference type="NCBI Taxonomy" id="1184609"/>
    <lineage>
        <taxon>Bacteria</taxon>
        <taxon>Bacillati</taxon>
        <taxon>Actinomycetota</taxon>
        <taxon>Actinomycetes</taxon>
        <taxon>Micrococcales</taxon>
        <taxon>Dermatophilaceae</taxon>
        <taxon>Kineosphaera</taxon>
    </lineage>
</organism>
<accession>K6XEX9</accession>
<dbReference type="eggNOG" id="COG3871">
    <property type="taxonomic scope" value="Bacteria"/>
</dbReference>
<reference evidence="3 4" key="1">
    <citation type="submission" date="2012-08" db="EMBL/GenBank/DDBJ databases">
        <title>Whole genome shotgun sequence of Kineosphaera limosa NBRC 100340.</title>
        <authorList>
            <person name="Yoshida I."/>
            <person name="Isaki S."/>
            <person name="Hosoyama A."/>
            <person name="Tsuchikane K."/>
            <person name="Katsumata H."/>
            <person name="Ando Y."/>
            <person name="Ohji S."/>
            <person name="Hamada M."/>
            <person name="Tamura T."/>
            <person name="Yamazoe A."/>
            <person name="Yamazaki S."/>
            <person name="Fujita N."/>
        </authorList>
    </citation>
    <scope>NUCLEOTIDE SEQUENCE [LARGE SCALE GENOMIC DNA]</scope>
    <source>
        <strain evidence="3 4">NBRC 100340</strain>
    </source>
</reference>
<dbReference type="SUPFAM" id="SSF50475">
    <property type="entry name" value="FMN-binding split barrel"/>
    <property type="match status" value="1"/>
</dbReference>
<gene>
    <name evidence="3" type="ORF">KILIM_065_00370</name>
</gene>
<dbReference type="AlphaFoldDB" id="K6XEX9"/>
<evidence type="ECO:0000313" key="3">
    <source>
        <dbReference type="EMBL" id="GAB97359.1"/>
    </source>
</evidence>
<dbReference type="STRING" id="1184609.KILIM_065_00370"/>
<dbReference type="GO" id="GO:0016627">
    <property type="term" value="F:oxidoreductase activity, acting on the CH-CH group of donors"/>
    <property type="evidence" value="ECO:0007669"/>
    <property type="project" value="TreeGrafter"/>
</dbReference>
<dbReference type="InterPro" id="IPR052019">
    <property type="entry name" value="F420H2_bilvrd_red/Heme_oxyg"/>
</dbReference>
<sequence>MVGEMSGRVRRPHGIELDDPRLVAFWARRMLCSLTTIRADGGPHVVPVGATLDVPGRLVRVITSGSSIKVAQIRRASSPGAPGAPIALCQFEGRYWCTIEARARVLTDADAVADAERRYAARYREPRPNPTRVVIAGAITKVLGNLPDVD</sequence>
<comment type="caution">
    <text evidence="3">The sequence shown here is derived from an EMBL/GenBank/DDBJ whole genome shotgun (WGS) entry which is preliminary data.</text>
</comment>
<dbReference type="InterPro" id="IPR012349">
    <property type="entry name" value="Split_barrel_FMN-bd"/>
</dbReference>